<feature type="compositionally biased region" description="Low complexity" evidence="2">
    <location>
        <begin position="704"/>
        <end position="723"/>
    </location>
</feature>
<feature type="compositionally biased region" description="Low complexity" evidence="2">
    <location>
        <begin position="654"/>
        <end position="664"/>
    </location>
</feature>
<dbReference type="InterPro" id="IPR043519">
    <property type="entry name" value="NT_sf"/>
</dbReference>
<dbReference type="AlphaFoldDB" id="A0A8J4D332"/>
<dbReference type="PANTHER" id="PTHR21043:SF0">
    <property type="entry name" value="MITOCHONDRIAL ASSEMBLY OF RIBOSOMAL LARGE SUBUNIT PROTEIN 1"/>
    <property type="match status" value="1"/>
</dbReference>
<comment type="caution">
    <text evidence="3">The sequence shown here is derived from an EMBL/GenBank/DDBJ whole genome shotgun (WGS) entry which is preliminary data.</text>
</comment>
<dbReference type="Gene3D" id="3.30.460.10">
    <property type="entry name" value="Beta Polymerase, domain 2"/>
    <property type="match status" value="1"/>
</dbReference>
<feature type="region of interest" description="Disordered" evidence="2">
    <location>
        <begin position="292"/>
        <end position="329"/>
    </location>
</feature>
<dbReference type="EMBL" id="BNCP01000082">
    <property type="protein sequence ID" value="GIL92727.1"/>
    <property type="molecule type" value="Genomic_DNA"/>
</dbReference>
<dbReference type="EMBL" id="BNCQ01000024">
    <property type="protein sequence ID" value="GIM07692.1"/>
    <property type="molecule type" value="Genomic_DNA"/>
</dbReference>
<feature type="compositionally biased region" description="Polar residues" evidence="2">
    <location>
        <begin position="292"/>
        <end position="318"/>
    </location>
</feature>
<evidence type="ECO:0000256" key="1">
    <source>
        <dbReference type="ARBA" id="ARBA00010574"/>
    </source>
</evidence>
<accession>A0A8J4D332</accession>
<feature type="compositionally biased region" description="Polar residues" evidence="2">
    <location>
        <begin position="364"/>
        <end position="377"/>
    </location>
</feature>
<dbReference type="Proteomes" id="UP000722791">
    <property type="component" value="Unassembled WGS sequence"/>
</dbReference>
<dbReference type="GO" id="GO:0043023">
    <property type="term" value="F:ribosomal large subunit binding"/>
    <property type="evidence" value="ECO:0007669"/>
    <property type="project" value="TreeGrafter"/>
</dbReference>
<gene>
    <name evidence="3" type="ORF">Vretifemale_20235</name>
    <name evidence="4" type="ORF">Vretimale_11757</name>
</gene>
<comment type="similarity">
    <text evidence="1">Belongs to the Iojap/RsfS family.</text>
</comment>
<organism evidence="3 5">
    <name type="scientific">Volvox reticuliferus</name>
    <dbReference type="NCBI Taxonomy" id="1737510"/>
    <lineage>
        <taxon>Eukaryota</taxon>
        <taxon>Viridiplantae</taxon>
        <taxon>Chlorophyta</taxon>
        <taxon>core chlorophytes</taxon>
        <taxon>Chlorophyceae</taxon>
        <taxon>CS clade</taxon>
        <taxon>Chlamydomonadales</taxon>
        <taxon>Volvocaceae</taxon>
        <taxon>Volvox</taxon>
    </lineage>
</organism>
<dbReference type="SUPFAM" id="SSF81301">
    <property type="entry name" value="Nucleotidyltransferase"/>
    <property type="match status" value="1"/>
</dbReference>
<reference evidence="3" key="1">
    <citation type="journal article" date="2021" name="Proc. Natl. Acad. Sci. U.S.A.">
        <title>Three genomes in the algal genus Volvox reveal the fate of a haploid sex-determining region after a transition to homothallism.</title>
        <authorList>
            <person name="Yamamoto K."/>
            <person name="Hamaji T."/>
            <person name="Kawai-Toyooka H."/>
            <person name="Matsuzaki R."/>
            <person name="Takahashi F."/>
            <person name="Nishimura Y."/>
            <person name="Kawachi M."/>
            <person name="Noguchi H."/>
            <person name="Minakuchi Y."/>
            <person name="Umen J.G."/>
            <person name="Toyoda A."/>
            <person name="Nozaki H."/>
        </authorList>
    </citation>
    <scope>NUCLEOTIDE SEQUENCE</scope>
    <source>
        <strain evidence="4">NIES-3785</strain>
        <strain evidence="3">NIES-3786</strain>
    </source>
</reference>
<proteinExistence type="inferred from homology"/>
<protein>
    <submittedName>
        <fullName evidence="3">Uncharacterized protein</fullName>
    </submittedName>
</protein>
<name>A0A8J4D332_9CHLO</name>
<feature type="compositionally biased region" description="Pro residues" evidence="2">
    <location>
        <begin position="402"/>
        <end position="414"/>
    </location>
</feature>
<evidence type="ECO:0000313" key="3">
    <source>
        <dbReference type="EMBL" id="GIL92727.1"/>
    </source>
</evidence>
<feature type="region of interest" description="Disordered" evidence="2">
    <location>
        <begin position="364"/>
        <end position="414"/>
    </location>
</feature>
<keyword evidence="5" id="KW-1185">Reference proteome</keyword>
<feature type="region of interest" description="Disordered" evidence="2">
    <location>
        <begin position="644"/>
        <end position="664"/>
    </location>
</feature>
<feature type="region of interest" description="Disordered" evidence="2">
    <location>
        <begin position="700"/>
        <end position="725"/>
    </location>
</feature>
<evidence type="ECO:0000256" key="2">
    <source>
        <dbReference type="SAM" id="MobiDB-lite"/>
    </source>
</evidence>
<dbReference type="GO" id="GO:0017148">
    <property type="term" value="P:negative regulation of translation"/>
    <property type="evidence" value="ECO:0007669"/>
    <property type="project" value="TreeGrafter"/>
</dbReference>
<dbReference type="InterPro" id="IPR004394">
    <property type="entry name" value="Iojap/RsfS/C7orf30"/>
</dbReference>
<sequence>MLGQLSSVWPSECYRVASRHRCRSLQLDAVSILSWCTYATSSSGTRVGSILRDDVSLEAVLGQHHAASQHFEEALRDAVKEQLGVHFGRHKGRRLDLDLLQRLPAAELVRACRQARLPIAPEEDPRLLAAALHQWLHAPEVAATAAARPDSGSRGRAGGWDRPASLRHSLWLRQTQYGDDADGAVGDSVADSGAAANVVVRPPAGSSRPAVRRGLRGETGLLDGAAATGYGVTGETEAEVALREEAERQADVLFDAELQRRLQQAAAGAAEAALSPAAGESGVALRSTNVSAAGNTRSAEKPQQQARVAQPLSDSTAPGPSPQQPQMDHPEVQLQLQGRLHGHAVSGHEPSFLSTTNLLAATGSNAASHQPVNSPSGASPFRISGGGGRDEGSLLDLLPSSKGPPRPSEGPRLPDPPLALFPFLALLPIPPSPPYQVVAAVRRSLLRAGYTSKDPTALRSLLLLSRGELLRLVEGFSGGGLDVAGQGREQLAARLLDMTACVGSSVSSDSNGGDIGTGSSARCDAAEILSKQTRTIPIQQPPEVETEVARTSGAPAAPVQAPGGDRRRVVTWLRQEMRVDGSAEEHEVWDDDERAALGDARRRQVLESARRRQQLMAAAARPEEIATWLVKARAQDVVLISSDLDLGSGDNAESPPTSTSTGSRTSYMVVATALSHRHAYACAEAVRYQIREKLEELASECNPGSGAANGRSTGSNSAAATSAMPGAPSVSGFNGADWLSLEAGRVQVHVLTPQARRYYRLEDLMAGASDNHYDSRGSGANIRRMDWGSAPAMDSPPRRSRIRLFGPLVDGERLPDTLETAKV</sequence>
<dbReference type="OrthoDB" id="21330at2759"/>
<dbReference type="Proteomes" id="UP000747110">
    <property type="component" value="Unassembled WGS sequence"/>
</dbReference>
<dbReference type="Pfam" id="PF02410">
    <property type="entry name" value="RsfS"/>
    <property type="match status" value="1"/>
</dbReference>
<evidence type="ECO:0000313" key="5">
    <source>
        <dbReference type="Proteomes" id="UP000747110"/>
    </source>
</evidence>
<dbReference type="GO" id="GO:0090071">
    <property type="term" value="P:negative regulation of ribosome biogenesis"/>
    <property type="evidence" value="ECO:0007669"/>
    <property type="project" value="TreeGrafter"/>
</dbReference>
<evidence type="ECO:0000313" key="4">
    <source>
        <dbReference type="EMBL" id="GIM07692.1"/>
    </source>
</evidence>
<dbReference type="PANTHER" id="PTHR21043">
    <property type="entry name" value="IOJAP SUPERFAMILY ORTHOLOG"/>
    <property type="match status" value="1"/>
</dbReference>